<organism evidence="4 5">
    <name type="scientific">Anaerotalea alkaliphila</name>
    <dbReference type="NCBI Taxonomy" id="2662126"/>
    <lineage>
        <taxon>Bacteria</taxon>
        <taxon>Bacillati</taxon>
        <taxon>Bacillota</taxon>
        <taxon>Clostridia</taxon>
        <taxon>Eubacteriales</taxon>
        <taxon>Anaerotalea</taxon>
    </lineage>
</organism>
<dbReference type="Pfam" id="PF00465">
    <property type="entry name" value="Fe-ADH"/>
    <property type="match status" value="1"/>
</dbReference>
<dbReference type="GO" id="GO:0004022">
    <property type="term" value="F:alcohol dehydrogenase (NAD+) activity"/>
    <property type="evidence" value="ECO:0007669"/>
    <property type="project" value="TreeGrafter"/>
</dbReference>
<dbReference type="Pfam" id="PF25137">
    <property type="entry name" value="ADH_Fe_C"/>
    <property type="match status" value="1"/>
</dbReference>
<evidence type="ECO:0000256" key="1">
    <source>
        <dbReference type="ARBA" id="ARBA00023002"/>
    </source>
</evidence>
<dbReference type="AlphaFoldDB" id="A0A7X5HWD7"/>
<dbReference type="PANTHER" id="PTHR11496">
    <property type="entry name" value="ALCOHOL DEHYDROGENASE"/>
    <property type="match status" value="1"/>
</dbReference>
<evidence type="ECO:0000313" key="5">
    <source>
        <dbReference type="Proteomes" id="UP000461585"/>
    </source>
</evidence>
<dbReference type="RefSeq" id="WP_162370594.1">
    <property type="nucleotide sequence ID" value="NZ_JAAEEH010000022.1"/>
</dbReference>
<accession>A0A7X5HWD7</accession>
<keyword evidence="1" id="KW-0560">Oxidoreductase</keyword>
<reference evidence="4 5" key="1">
    <citation type="submission" date="2020-01" db="EMBL/GenBank/DDBJ databases">
        <title>Anaeroalcalibacter tamaniensis gen. nov., sp. nov., moderately halophilic strictly anaerobic fermenter bacterium from mud volcano of Taman peninsula.</title>
        <authorList>
            <person name="Frolova A."/>
            <person name="Merkel A.Y."/>
            <person name="Slobodkin A.I."/>
        </authorList>
    </citation>
    <scope>NUCLEOTIDE SEQUENCE [LARGE SCALE GENOMIC DNA]</scope>
    <source>
        <strain evidence="4 5">F-3ap</strain>
    </source>
</reference>
<dbReference type="Gene3D" id="3.40.50.1970">
    <property type="match status" value="1"/>
</dbReference>
<protein>
    <submittedName>
        <fullName evidence="4">Iron-containing alcohol dehydrogenase</fullName>
    </submittedName>
</protein>
<dbReference type="FunFam" id="3.40.50.1970:FF:000003">
    <property type="entry name" value="Alcohol dehydrogenase, iron-containing"/>
    <property type="match status" value="1"/>
</dbReference>
<dbReference type="Proteomes" id="UP000461585">
    <property type="component" value="Unassembled WGS sequence"/>
</dbReference>
<dbReference type="InterPro" id="IPR001670">
    <property type="entry name" value="ADH_Fe/GldA"/>
</dbReference>
<dbReference type="Gene3D" id="1.20.1090.10">
    <property type="entry name" value="Dehydroquinate synthase-like - alpha domain"/>
    <property type="match status" value="1"/>
</dbReference>
<feature type="domain" description="Fe-containing alcohol dehydrogenase-like C-terminal" evidence="3">
    <location>
        <begin position="194"/>
        <end position="357"/>
    </location>
</feature>
<dbReference type="SUPFAM" id="SSF56796">
    <property type="entry name" value="Dehydroquinate synthase-like"/>
    <property type="match status" value="1"/>
</dbReference>
<evidence type="ECO:0000259" key="2">
    <source>
        <dbReference type="Pfam" id="PF00465"/>
    </source>
</evidence>
<name>A0A7X5HWD7_9FIRM</name>
<dbReference type="GO" id="GO:0046872">
    <property type="term" value="F:metal ion binding"/>
    <property type="evidence" value="ECO:0007669"/>
    <property type="project" value="InterPro"/>
</dbReference>
<sequence length="382" mass="40275">MEKFNLSIPTRIHFGRGILEEALQAEAAILRGNLLVVTGRRAMREGGHLDRLEGLLRKNGGVQSVRFFQGVSPNPKVEEVDEAIRLGLETGADAVIGLGGGSALDAAKAVAAGIRAGEGIGPYLLEGKPLPEAVLPLVAIPTTAGTGSELSMGAILSAPSQGFKGGIRGPQLLPVAAIVDPAFTDDLPVGTTRETGFDIFTHGVETYLSTRANAFTRMLSREALGIVSLHLPALVRKPRDSQARDRMSYASMLMGVNLAGAGTCLPHRLQYPVGALTDTSHPRGLAALYPAWVHHGYASSPEAWDTLASLLDRRPRAGREEVEGSVCNFLEAVGMATTLEALGIREGQLETLCAGVTGNIAQDPAGKEPDIVRRIYGRALGL</sequence>
<dbReference type="EMBL" id="JAAEEH010000022">
    <property type="protein sequence ID" value="NDL67872.1"/>
    <property type="molecule type" value="Genomic_DNA"/>
</dbReference>
<keyword evidence="5" id="KW-1185">Reference proteome</keyword>
<dbReference type="InterPro" id="IPR056798">
    <property type="entry name" value="ADH_Fe_C"/>
</dbReference>
<comment type="caution">
    <text evidence="4">The sequence shown here is derived from an EMBL/GenBank/DDBJ whole genome shotgun (WGS) entry which is preliminary data.</text>
</comment>
<dbReference type="PANTHER" id="PTHR11496:SF83">
    <property type="entry name" value="HYDROXYACID-OXOACID TRANSHYDROGENASE, MITOCHONDRIAL"/>
    <property type="match status" value="1"/>
</dbReference>
<feature type="domain" description="Alcohol dehydrogenase iron-type/glycerol dehydrogenase GldA" evidence="2">
    <location>
        <begin position="9"/>
        <end position="181"/>
    </location>
</feature>
<proteinExistence type="predicted"/>
<gene>
    <name evidence="4" type="ORF">GXN74_08985</name>
</gene>
<evidence type="ECO:0000313" key="4">
    <source>
        <dbReference type="EMBL" id="NDL67872.1"/>
    </source>
</evidence>
<evidence type="ECO:0000259" key="3">
    <source>
        <dbReference type="Pfam" id="PF25137"/>
    </source>
</evidence>
<dbReference type="InterPro" id="IPR039697">
    <property type="entry name" value="Alcohol_dehydrogenase_Fe"/>
</dbReference>